<evidence type="ECO:0000256" key="6">
    <source>
        <dbReference type="RuleBase" id="RU004466"/>
    </source>
</evidence>
<evidence type="ECO:0000256" key="2">
    <source>
        <dbReference type="ARBA" id="ARBA00006706"/>
    </source>
</evidence>
<evidence type="ECO:0000313" key="8">
    <source>
        <dbReference type="Proteomes" id="UP001063698"/>
    </source>
</evidence>
<evidence type="ECO:0008006" key="9">
    <source>
        <dbReference type="Google" id="ProtNLM"/>
    </source>
</evidence>
<reference evidence="7" key="1">
    <citation type="submission" date="2013-11" db="EMBL/GenBank/DDBJ databases">
        <title>Comparative genomics of Ignicoccus.</title>
        <authorList>
            <person name="Podar M."/>
        </authorList>
    </citation>
    <scope>NUCLEOTIDE SEQUENCE</scope>
    <source>
        <strain evidence="7">DSM 13166</strain>
    </source>
</reference>
<name>A0A977KAI8_9CREN</name>
<evidence type="ECO:0000313" key="7">
    <source>
        <dbReference type="EMBL" id="UXD22104.1"/>
    </source>
</evidence>
<dbReference type="Pfam" id="PF00348">
    <property type="entry name" value="polyprenyl_synt"/>
    <property type="match status" value="1"/>
</dbReference>
<dbReference type="PROSITE" id="PS00444">
    <property type="entry name" value="POLYPRENYL_SYNTHASE_2"/>
    <property type="match status" value="1"/>
</dbReference>
<dbReference type="SUPFAM" id="SSF48576">
    <property type="entry name" value="Terpenoid synthases"/>
    <property type="match status" value="1"/>
</dbReference>
<comment type="cofactor">
    <cofactor evidence="1">
        <name>Mg(2+)</name>
        <dbReference type="ChEBI" id="CHEBI:18420"/>
    </cofactor>
</comment>
<protein>
    <recommendedName>
        <fullName evidence="9">Polyprenyl synthetase family protein</fullName>
    </recommendedName>
</protein>
<evidence type="ECO:0000256" key="4">
    <source>
        <dbReference type="ARBA" id="ARBA00022723"/>
    </source>
</evidence>
<dbReference type="AlphaFoldDB" id="A0A977KAI8"/>
<dbReference type="KEGG" id="ipc:IPA_01670"/>
<evidence type="ECO:0000256" key="1">
    <source>
        <dbReference type="ARBA" id="ARBA00001946"/>
    </source>
</evidence>
<evidence type="ECO:0000256" key="5">
    <source>
        <dbReference type="ARBA" id="ARBA00022842"/>
    </source>
</evidence>
<dbReference type="InterPro" id="IPR033749">
    <property type="entry name" value="Polyprenyl_synt_CS"/>
</dbReference>
<dbReference type="PANTHER" id="PTHR12001">
    <property type="entry name" value="GERANYLGERANYL PYROPHOSPHATE SYNTHASE"/>
    <property type="match status" value="1"/>
</dbReference>
<keyword evidence="4" id="KW-0479">Metal-binding</keyword>
<keyword evidence="5" id="KW-0460">Magnesium</keyword>
<organism evidence="7 8">
    <name type="scientific">Ignicoccus pacificus DSM 13166</name>
    <dbReference type="NCBI Taxonomy" id="940294"/>
    <lineage>
        <taxon>Archaea</taxon>
        <taxon>Thermoproteota</taxon>
        <taxon>Thermoprotei</taxon>
        <taxon>Desulfurococcales</taxon>
        <taxon>Desulfurococcaceae</taxon>
        <taxon>Ignicoccus</taxon>
    </lineage>
</organism>
<dbReference type="Proteomes" id="UP001063698">
    <property type="component" value="Chromosome"/>
</dbReference>
<dbReference type="GO" id="GO:0004659">
    <property type="term" value="F:prenyltransferase activity"/>
    <property type="evidence" value="ECO:0007669"/>
    <property type="project" value="InterPro"/>
</dbReference>
<keyword evidence="3 6" id="KW-0808">Transferase</keyword>
<dbReference type="InterPro" id="IPR008949">
    <property type="entry name" value="Isoprenoid_synthase_dom_sf"/>
</dbReference>
<dbReference type="Gene3D" id="1.10.600.10">
    <property type="entry name" value="Farnesyl Diphosphate Synthase"/>
    <property type="match status" value="1"/>
</dbReference>
<gene>
    <name evidence="7" type="ORF">IPA_01670</name>
</gene>
<dbReference type="GO" id="GO:0008299">
    <property type="term" value="P:isoprenoid biosynthetic process"/>
    <property type="evidence" value="ECO:0007669"/>
    <property type="project" value="InterPro"/>
</dbReference>
<dbReference type="PANTHER" id="PTHR12001:SF85">
    <property type="entry name" value="SHORT CHAIN ISOPRENYL DIPHOSPHATE SYNTHASE"/>
    <property type="match status" value="1"/>
</dbReference>
<comment type="similarity">
    <text evidence="2 6">Belongs to the FPP/GGPP synthase family.</text>
</comment>
<evidence type="ECO:0000256" key="3">
    <source>
        <dbReference type="ARBA" id="ARBA00022679"/>
    </source>
</evidence>
<keyword evidence="8" id="KW-1185">Reference proteome</keyword>
<dbReference type="EMBL" id="CP006868">
    <property type="protein sequence ID" value="UXD22104.1"/>
    <property type="molecule type" value="Genomic_DNA"/>
</dbReference>
<dbReference type="CDD" id="cd00685">
    <property type="entry name" value="Trans_IPPS_HT"/>
    <property type="match status" value="1"/>
</dbReference>
<dbReference type="SFLD" id="SFLDS00005">
    <property type="entry name" value="Isoprenoid_Synthase_Type_I"/>
    <property type="match status" value="1"/>
</dbReference>
<dbReference type="InterPro" id="IPR000092">
    <property type="entry name" value="Polyprenyl_synt"/>
</dbReference>
<accession>A0A977KAI8</accession>
<dbReference type="GO" id="GO:0046872">
    <property type="term" value="F:metal ion binding"/>
    <property type="evidence" value="ECO:0007669"/>
    <property type="project" value="UniProtKB-KW"/>
</dbReference>
<proteinExistence type="inferred from homology"/>
<sequence>MGSSLDNLKDIIAKWKKEIDKRLEELIKNCYEEQVIGTAKYIVENGKRLRGSLAILVSEALGGRAEDAMPAALALELVHAASLSLDDIIDQDLTRRGRPSSWVVHGVGDTVMVSNLLIPHAISLVRVYGFRAVNKVIEVWWEISKGEVWDVHGPPKEEEPLKAYERIIEAKTASLFALASYLGALAAGEEERLEDAWRYGFILGKAYQIADDLMDYSEDNSFSAKLFRRWIESVGKAGVIKRLKELVKEAEELGKLLGEPLDSFPREGVAMLLGSPI</sequence>